<sequence>MTRQPSQLGNVMLGLCVRGQYYDRTSDSTFGVVGGENKYYPLQEKRQNGADIITDPAVSTRLGETVASGFAETLKTLHNRSLGVINDEQTIIACSVTGAVGTSLSTLLKGATSTPYYQRLISCVQGHMQAAAAAGHTDVRVAGLVFLQGKTTTGYGTRKLSANVESVD</sequence>
<dbReference type="Proteomes" id="UP000664002">
    <property type="component" value="Unassembled WGS sequence"/>
</dbReference>
<dbReference type="EMBL" id="JAGETM010000001">
    <property type="protein sequence ID" value="MBO1997134.1"/>
    <property type="molecule type" value="Genomic_DNA"/>
</dbReference>
<name>A0A939NHV1_KLEPN</name>
<evidence type="ECO:0000313" key="2">
    <source>
        <dbReference type="Proteomes" id="UP000664002"/>
    </source>
</evidence>
<comment type="caution">
    <text evidence="1">The sequence shown here is derived from an EMBL/GenBank/DDBJ whole genome shotgun (WGS) entry which is preliminary data.</text>
</comment>
<accession>A0A939NHV1</accession>
<organism evidence="1 2">
    <name type="scientific">Klebsiella pneumoniae</name>
    <dbReference type="NCBI Taxonomy" id="573"/>
    <lineage>
        <taxon>Bacteria</taxon>
        <taxon>Pseudomonadati</taxon>
        <taxon>Pseudomonadota</taxon>
        <taxon>Gammaproteobacteria</taxon>
        <taxon>Enterobacterales</taxon>
        <taxon>Enterobacteriaceae</taxon>
        <taxon>Klebsiella/Raoultella group</taxon>
        <taxon>Klebsiella</taxon>
        <taxon>Klebsiella pneumoniae complex</taxon>
    </lineage>
</organism>
<evidence type="ECO:0000313" key="1">
    <source>
        <dbReference type="EMBL" id="MBO1997134.1"/>
    </source>
</evidence>
<proteinExistence type="predicted"/>
<gene>
    <name evidence="1" type="ORF">J4730_01845</name>
</gene>
<reference evidence="1" key="1">
    <citation type="submission" date="2021-03" db="EMBL/GenBank/DDBJ databases">
        <title>Molecular epidemiology and mechanisms of colistin and carbapenem resistance in Enterobacteriaceae from clinical isolates, the environment and porcine samples in Pretoria, South Africa.</title>
        <authorList>
            <person name="Bogoshi D."/>
            <person name="Mbelle N.M."/>
            <person name="Naidoo V."/>
            <person name="Osei Sekyere J."/>
        </authorList>
    </citation>
    <scope>NUCLEOTIDE SEQUENCE</scope>
    <source>
        <strain evidence="1">C027</strain>
    </source>
</reference>
<dbReference type="AlphaFoldDB" id="A0A939NHV1"/>
<protein>
    <submittedName>
        <fullName evidence="1">Uncharacterized protein</fullName>
    </submittedName>
</protein>